<dbReference type="InterPro" id="IPR006121">
    <property type="entry name" value="HMA_dom"/>
</dbReference>
<dbReference type="Pfam" id="PF00403">
    <property type="entry name" value="HMA"/>
    <property type="match status" value="2"/>
</dbReference>
<dbReference type="AlphaFoldDB" id="A0AAE1TF52"/>
<feature type="compositionally biased region" description="Basic and acidic residues" evidence="1">
    <location>
        <begin position="182"/>
        <end position="195"/>
    </location>
</feature>
<dbReference type="InterPro" id="IPR044594">
    <property type="entry name" value="HIPP01/3/5/6"/>
</dbReference>
<comment type="caution">
    <text evidence="3">The sequence shown here is derived from an EMBL/GenBank/DDBJ whole genome shotgun (WGS) entry which is preliminary data.</text>
</comment>
<feature type="compositionally biased region" description="Basic and acidic residues" evidence="1">
    <location>
        <begin position="202"/>
        <end position="211"/>
    </location>
</feature>
<accession>A0AAE1TF52</accession>
<dbReference type="InterPro" id="IPR036163">
    <property type="entry name" value="HMA_dom_sf"/>
</dbReference>
<dbReference type="EMBL" id="JAWXYG010000002">
    <property type="protein sequence ID" value="KAK4281510.1"/>
    <property type="molecule type" value="Genomic_DNA"/>
</dbReference>
<evidence type="ECO:0000259" key="2">
    <source>
        <dbReference type="PROSITE" id="PS50846"/>
    </source>
</evidence>
<dbReference type="PANTHER" id="PTHR46413:SF1">
    <property type="entry name" value="HEAVY METAL-ASSOCIATED ISOPRENYLATED PLANT PROTEIN 6"/>
    <property type="match status" value="1"/>
</dbReference>
<evidence type="ECO:0000313" key="4">
    <source>
        <dbReference type="Proteomes" id="UP001293593"/>
    </source>
</evidence>
<dbReference type="Proteomes" id="UP001293593">
    <property type="component" value="Unassembled WGS sequence"/>
</dbReference>
<sequence>MGEKKDDAPTTAVFKLDMHCEGCAKKIKKAVGRFSGVEKVKVDVSANKLTVIGEVDPAKVRDDLAEKIQKKVEIVSPQPKKDAAAGNKQPDEKPEKKADKKKSDDKKDQDKKPKESTVVLKIRLHCEGCVQKIRKVILKFKGVESVNIDAVKDLVTVKGTMDVKEMTPYLKGKLNRNVEVVPPKKDDEKKDKGEAKSGGGEGGKKKEDGPKVEVNKMEYNGYPPPPPMYWPGGNYHPGETSYAMEYQTEEGYPNHPGYANQGYMNPNHPGYANQGYMNPSHPGYANQGYMAPYYMHPNAPHPQMFSDENPNACSIM</sequence>
<protein>
    <recommendedName>
        <fullName evidence="2">HMA domain-containing protein</fullName>
    </recommendedName>
</protein>
<reference evidence="3" key="1">
    <citation type="submission" date="2023-10" db="EMBL/GenBank/DDBJ databases">
        <title>Chromosome-level genome of the transformable northern wattle, Acacia crassicarpa.</title>
        <authorList>
            <person name="Massaro I."/>
            <person name="Sinha N.R."/>
            <person name="Poethig S."/>
            <person name="Leichty A.R."/>
        </authorList>
    </citation>
    <scope>NUCLEOTIDE SEQUENCE</scope>
    <source>
        <strain evidence="3">Acra3RX</strain>
        <tissue evidence="3">Leaf</tissue>
    </source>
</reference>
<feature type="domain" description="HMA" evidence="2">
    <location>
        <begin position="9"/>
        <end position="80"/>
    </location>
</feature>
<evidence type="ECO:0000256" key="1">
    <source>
        <dbReference type="SAM" id="MobiDB-lite"/>
    </source>
</evidence>
<gene>
    <name evidence="3" type="ORF">QN277_012992</name>
</gene>
<feature type="domain" description="HMA" evidence="2">
    <location>
        <begin position="115"/>
        <end position="182"/>
    </location>
</feature>
<dbReference type="PANTHER" id="PTHR46413">
    <property type="entry name" value="HEAVY METAL-ASSOCIATED ISOPRENYLATED PLANT PROTEIN 6"/>
    <property type="match status" value="1"/>
</dbReference>
<feature type="region of interest" description="Disordered" evidence="1">
    <location>
        <begin position="176"/>
        <end position="211"/>
    </location>
</feature>
<name>A0AAE1TF52_9FABA</name>
<dbReference type="CDD" id="cd00371">
    <property type="entry name" value="HMA"/>
    <property type="match status" value="2"/>
</dbReference>
<dbReference type="Gene3D" id="3.30.70.100">
    <property type="match status" value="2"/>
</dbReference>
<dbReference type="PROSITE" id="PS50846">
    <property type="entry name" value="HMA_2"/>
    <property type="match status" value="2"/>
</dbReference>
<organism evidence="3 4">
    <name type="scientific">Acacia crassicarpa</name>
    <name type="common">northern wattle</name>
    <dbReference type="NCBI Taxonomy" id="499986"/>
    <lineage>
        <taxon>Eukaryota</taxon>
        <taxon>Viridiplantae</taxon>
        <taxon>Streptophyta</taxon>
        <taxon>Embryophyta</taxon>
        <taxon>Tracheophyta</taxon>
        <taxon>Spermatophyta</taxon>
        <taxon>Magnoliopsida</taxon>
        <taxon>eudicotyledons</taxon>
        <taxon>Gunneridae</taxon>
        <taxon>Pentapetalae</taxon>
        <taxon>rosids</taxon>
        <taxon>fabids</taxon>
        <taxon>Fabales</taxon>
        <taxon>Fabaceae</taxon>
        <taxon>Caesalpinioideae</taxon>
        <taxon>mimosoid clade</taxon>
        <taxon>Acacieae</taxon>
        <taxon>Acacia</taxon>
    </lineage>
</organism>
<dbReference type="SUPFAM" id="SSF55008">
    <property type="entry name" value="HMA, heavy metal-associated domain"/>
    <property type="match status" value="2"/>
</dbReference>
<keyword evidence="4" id="KW-1185">Reference proteome</keyword>
<feature type="region of interest" description="Disordered" evidence="1">
    <location>
        <begin position="75"/>
        <end position="115"/>
    </location>
</feature>
<proteinExistence type="predicted"/>
<dbReference type="GO" id="GO:0046872">
    <property type="term" value="F:metal ion binding"/>
    <property type="evidence" value="ECO:0007669"/>
    <property type="project" value="InterPro"/>
</dbReference>
<evidence type="ECO:0000313" key="3">
    <source>
        <dbReference type="EMBL" id="KAK4281510.1"/>
    </source>
</evidence>